<dbReference type="PANTHER" id="PTHR23526">
    <property type="entry name" value="INTEGRAL MEMBRANE TRANSPORT PROTEIN-RELATED"/>
    <property type="match status" value="1"/>
</dbReference>
<dbReference type="PANTHER" id="PTHR23526:SF4">
    <property type="entry name" value="INTEGRAL MEMBRANE TRANSPORT PROTEIN"/>
    <property type="match status" value="1"/>
</dbReference>
<keyword evidence="3 4" id="KW-0472">Membrane</keyword>
<dbReference type="InterPro" id="IPR020846">
    <property type="entry name" value="MFS_dom"/>
</dbReference>
<keyword evidence="7" id="KW-1185">Reference proteome</keyword>
<feature type="transmembrane region" description="Helical" evidence="4">
    <location>
        <begin position="270"/>
        <end position="287"/>
    </location>
</feature>
<reference evidence="6 7" key="1">
    <citation type="journal article" date="2018" name="Int. J. Syst. Evol. Microbiol.">
        <title>Pseudooceanicola lipolyticus sp. nov., a marine alphaproteobacterium, reclassification of Oceanicola flagellatus as Pseudooceanicola flagellatus comb. nov. and emended description of the genus Pseudooceanicola.</title>
        <authorList>
            <person name="Huang M.-M."/>
            <person name="Guo L.-L."/>
            <person name="Wu Y.-H."/>
            <person name="Lai Q.-L."/>
            <person name="Shao Z.-Z."/>
            <person name="Wang C.-S."/>
            <person name="Wu M."/>
            <person name="Xu X.-W."/>
        </authorList>
    </citation>
    <scope>NUCLEOTIDE SEQUENCE [LARGE SCALE GENOMIC DNA]</scope>
    <source>
        <strain evidence="6 7">157</strain>
    </source>
</reference>
<dbReference type="EMBL" id="PGTB01000022">
    <property type="protein sequence ID" value="PJE37105.1"/>
    <property type="molecule type" value="Genomic_DNA"/>
</dbReference>
<feature type="transmembrane region" description="Helical" evidence="4">
    <location>
        <begin position="69"/>
        <end position="87"/>
    </location>
</feature>
<keyword evidence="1 4" id="KW-0812">Transmembrane</keyword>
<dbReference type="Pfam" id="PF07690">
    <property type="entry name" value="MFS_1"/>
    <property type="match status" value="2"/>
</dbReference>
<feature type="transmembrane region" description="Helical" evidence="4">
    <location>
        <begin position="93"/>
        <end position="112"/>
    </location>
</feature>
<feature type="transmembrane region" description="Helical" evidence="4">
    <location>
        <begin position="34"/>
        <end position="57"/>
    </location>
</feature>
<feature type="transmembrane region" description="Helical" evidence="4">
    <location>
        <begin position="293"/>
        <end position="320"/>
    </location>
</feature>
<dbReference type="AlphaFoldDB" id="A0A2M8J2W3"/>
<evidence type="ECO:0000256" key="4">
    <source>
        <dbReference type="SAM" id="Phobius"/>
    </source>
</evidence>
<dbReference type="GO" id="GO:0022857">
    <property type="term" value="F:transmembrane transporter activity"/>
    <property type="evidence" value="ECO:0007669"/>
    <property type="project" value="InterPro"/>
</dbReference>
<accession>A0A2M8J2W3</accession>
<organism evidence="6 7">
    <name type="scientific">Pseudooceanicola lipolyticus</name>
    <dbReference type="NCBI Taxonomy" id="2029104"/>
    <lineage>
        <taxon>Bacteria</taxon>
        <taxon>Pseudomonadati</taxon>
        <taxon>Pseudomonadota</taxon>
        <taxon>Alphaproteobacteria</taxon>
        <taxon>Rhodobacterales</taxon>
        <taxon>Paracoccaceae</taxon>
        <taxon>Pseudooceanicola</taxon>
    </lineage>
</organism>
<dbReference type="InterPro" id="IPR052528">
    <property type="entry name" value="Sugar_transport-like"/>
</dbReference>
<dbReference type="SUPFAM" id="SSF103473">
    <property type="entry name" value="MFS general substrate transporter"/>
    <property type="match status" value="1"/>
</dbReference>
<sequence>MNLAVPIMASGFVGQIVGLSTRIGIGYEAIEIGLSASAILVLTAAFSFVPIFLTMFVGRFTDRNGAGRVILAGACILFVGAALPALLPPSIPVFLLAMTCLGVGQTFQIASLQAEISLTGRIRHRDRMIGWFMVWQSTGQVMAPLLLTAASFLQFPVPHVAMMWIAMAFAVGQVGLALQIRRFSKIPVQNDMPLPLGEIVGTPGLAWLAVSGSLCVATQEMTYVFMPLVATERGIDPALVGIMLGAFSFTQLVARAVYPGAAARWGRERLMAASLLITAAIFAAFALPMPAMIMALFLAAAGLSLGFAVTCSVSLTMQLAPARAKGTALSLRLAVNRTGQFAMPLVSAVATPWLGTGGVFLTCGLVIGLCLPFLPTALRTGR</sequence>
<dbReference type="Gene3D" id="1.20.1250.20">
    <property type="entry name" value="MFS general substrate transporter like domains"/>
    <property type="match status" value="1"/>
</dbReference>
<feature type="transmembrane region" description="Helical" evidence="4">
    <location>
        <begin position="199"/>
        <end position="219"/>
    </location>
</feature>
<evidence type="ECO:0000313" key="6">
    <source>
        <dbReference type="EMBL" id="PJE37105.1"/>
    </source>
</evidence>
<evidence type="ECO:0000256" key="3">
    <source>
        <dbReference type="ARBA" id="ARBA00023136"/>
    </source>
</evidence>
<comment type="caution">
    <text evidence="6">The sequence shown here is derived from an EMBL/GenBank/DDBJ whole genome shotgun (WGS) entry which is preliminary data.</text>
</comment>
<evidence type="ECO:0000256" key="2">
    <source>
        <dbReference type="ARBA" id="ARBA00022989"/>
    </source>
</evidence>
<dbReference type="Proteomes" id="UP000231553">
    <property type="component" value="Unassembled WGS sequence"/>
</dbReference>
<feature type="transmembrane region" description="Helical" evidence="4">
    <location>
        <begin position="239"/>
        <end position="258"/>
    </location>
</feature>
<feature type="transmembrane region" description="Helical" evidence="4">
    <location>
        <begin position="341"/>
        <end position="374"/>
    </location>
</feature>
<evidence type="ECO:0000313" key="7">
    <source>
        <dbReference type="Proteomes" id="UP000231553"/>
    </source>
</evidence>
<proteinExistence type="predicted"/>
<dbReference type="InterPro" id="IPR011701">
    <property type="entry name" value="MFS"/>
</dbReference>
<feature type="domain" description="Major facilitator superfamily (MFS) profile" evidence="5">
    <location>
        <begin position="199"/>
        <end position="382"/>
    </location>
</feature>
<evidence type="ECO:0000256" key="1">
    <source>
        <dbReference type="ARBA" id="ARBA00022692"/>
    </source>
</evidence>
<feature type="transmembrane region" description="Helical" evidence="4">
    <location>
        <begin position="161"/>
        <end position="178"/>
    </location>
</feature>
<dbReference type="InterPro" id="IPR036259">
    <property type="entry name" value="MFS_trans_sf"/>
</dbReference>
<protein>
    <recommendedName>
        <fullName evidence="5">Major facilitator superfamily (MFS) profile domain-containing protein</fullName>
    </recommendedName>
</protein>
<name>A0A2M8J2W3_9RHOB</name>
<gene>
    <name evidence="6" type="ORF">CVM52_08720</name>
</gene>
<evidence type="ECO:0000259" key="5">
    <source>
        <dbReference type="PROSITE" id="PS50850"/>
    </source>
</evidence>
<keyword evidence="2 4" id="KW-1133">Transmembrane helix</keyword>
<feature type="transmembrane region" description="Helical" evidence="4">
    <location>
        <begin position="132"/>
        <end position="155"/>
    </location>
</feature>
<dbReference type="PROSITE" id="PS50850">
    <property type="entry name" value="MFS"/>
    <property type="match status" value="1"/>
</dbReference>